<evidence type="ECO:0000313" key="2">
    <source>
        <dbReference type="EMBL" id="KDA02969.1"/>
    </source>
</evidence>
<dbReference type="PANTHER" id="PTHR11544">
    <property type="entry name" value="COLD SHOCK DOMAIN CONTAINING PROTEINS"/>
    <property type="match status" value="1"/>
</dbReference>
<evidence type="ECO:0000313" key="3">
    <source>
        <dbReference type="Proteomes" id="UP000024942"/>
    </source>
</evidence>
<dbReference type="Gene3D" id="2.40.50.140">
    <property type="entry name" value="Nucleic acid-binding proteins"/>
    <property type="match status" value="2"/>
</dbReference>
<dbReference type="AlphaFoldDB" id="A0A059G8D6"/>
<dbReference type="InterPro" id="IPR011129">
    <property type="entry name" value="CSD"/>
</dbReference>
<dbReference type="SMART" id="SM00357">
    <property type="entry name" value="CSP"/>
    <property type="match status" value="2"/>
</dbReference>
<dbReference type="RefSeq" id="WP_051624622.1">
    <property type="nucleotide sequence ID" value="NZ_ARYL01000009.1"/>
</dbReference>
<dbReference type="InterPro" id="IPR050181">
    <property type="entry name" value="Cold_shock_domain"/>
</dbReference>
<dbReference type="Pfam" id="PF00313">
    <property type="entry name" value="CSD"/>
    <property type="match status" value="2"/>
</dbReference>
<dbReference type="STRING" id="1280953.HOC_07329"/>
<keyword evidence="2" id="KW-0238">DNA-binding</keyword>
<reference evidence="2 3" key="1">
    <citation type="journal article" date="2014" name="Antonie Van Leeuwenhoek">
        <title>Hyphomonas beringensis sp. nov. and Hyphomonas chukchiensis sp. nov., isolated from surface seawater of the Bering Sea and Chukchi Sea.</title>
        <authorList>
            <person name="Li C."/>
            <person name="Lai Q."/>
            <person name="Li G."/>
            <person name="Dong C."/>
            <person name="Wang J."/>
            <person name="Liao Y."/>
            <person name="Shao Z."/>
        </authorList>
    </citation>
    <scope>NUCLEOTIDE SEQUENCE [LARGE SCALE GENOMIC DNA]</scope>
    <source>
        <strain evidence="2 3">SCH89</strain>
    </source>
</reference>
<gene>
    <name evidence="2" type="ORF">HOC_07329</name>
</gene>
<dbReference type="Proteomes" id="UP000024942">
    <property type="component" value="Unassembled WGS sequence"/>
</dbReference>
<dbReference type="PATRIC" id="fig|1280953.3.peg.1486"/>
<dbReference type="eggNOG" id="COG1278">
    <property type="taxonomic scope" value="Bacteria"/>
</dbReference>
<accession>A0A059G8D6</accession>
<dbReference type="InterPro" id="IPR002059">
    <property type="entry name" value="CSP_DNA-bd"/>
</dbReference>
<organism evidence="2 3">
    <name type="scientific">Hyphomonas oceanitis SCH89</name>
    <dbReference type="NCBI Taxonomy" id="1280953"/>
    <lineage>
        <taxon>Bacteria</taxon>
        <taxon>Pseudomonadati</taxon>
        <taxon>Pseudomonadota</taxon>
        <taxon>Alphaproteobacteria</taxon>
        <taxon>Hyphomonadales</taxon>
        <taxon>Hyphomonadaceae</taxon>
        <taxon>Hyphomonas</taxon>
    </lineage>
</organism>
<dbReference type="PROSITE" id="PS51857">
    <property type="entry name" value="CSD_2"/>
    <property type="match status" value="1"/>
</dbReference>
<dbReference type="GO" id="GO:0003677">
    <property type="term" value="F:DNA binding"/>
    <property type="evidence" value="ECO:0007669"/>
    <property type="project" value="UniProtKB-KW"/>
</dbReference>
<proteinExistence type="predicted"/>
<keyword evidence="3" id="KW-1185">Reference proteome</keyword>
<dbReference type="SUPFAM" id="SSF50249">
    <property type="entry name" value="Nucleic acid-binding proteins"/>
    <property type="match status" value="2"/>
</dbReference>
<dbReference type="PRINTS" id="PR00050">
    <property type="entry name" value="COLDSHOCK"/>
</dbReference>
<comment type="caution">
    <text evidence="2">The sequence shown here is derived from an EMBL/GenBank/DDBJ whole genome shotgun (WGS) entry which is preliminary data.</text>
</comment>
<dbReference type="EMBL" id="ARYL01000009">
    <property type="protein sequence ID" value="KDA02969.1"/>
    <property type="molecule type" value="Genomic_DNA"/>
</dbReference>
<dbReference type="CDD" id="cd04458">
    <property type="entry name" value="CSP_CDS"/>
    <property type="match status" value="2"/>
</dbReference>
<dbReference type="InterPro" id="IPR012340">
    <property type="entry name" value="NA-bd_OB-fold"/>
</dbReference>
<evidence type="ECO:0000259" key="1">
    <source>
        <dbReference type="PROSITE" id="PS51857"/>
    </source>
</evidence>
<sequence length="176" mass="19511">MAKAVATSESDMPAAEPVVRVIGRVKWFDSAKGYGFIVADSTSDAALTGDVMLHVSCLRDYGETYADEDARIVCDAVQRERGWQTAHIIEMERPRAVIAREKGVDFEYTAVTLKWFNRTRGYGFVQRDGIEIDIFVHAVALRQAGYEDIEPGTRIEVVLGKGSKGENVTLVKPRQG</sequence>
<protein>
    <submittedName>
        <fullName evidence="2">Cold shock DNA-binding protein</fullName>
    </submittedName>
</protein>
<feature type="domain" description="CSD" evidence="1">
    <location>
        <begin position="108"/>
        <end position="170"/>
    </location>
</feature>
<dbReference type="GO" id="GO:0005829">
    <property type="term" value="C:cytosol"/>
    <property type="evidence" value="ECO:0007669"/>
    <property type="project" value="UniProtKB-ARBA"/>
</dbReference>
<name>A0A059G8D6_9PROT</name>